<dbReference type="Proteomes" id="UP000419017">
    <property type="component" value="Unassembled WGS sequence"/>
</dbReference>
<dbReference type="Gene3D" id="1.10.150.240">
    <property type="entry name" value="Putative phosphatase, domain 2"/>
    <property type="match status" value="1"/>
</dbReference>
<dbReference type="PANTHER" id="PTHR43434">
    <property type="entry name" value="PHOSPHOGLYCOLATE PHOSPHATASE"/>
    <property type="match status" value="1"/>
</dbReference>
<dbReference type="Gene3D" id="3.40.50.1000">
    <property type="entry name" value="HAD superfamily/HAD-like"/>
    <property type="match status" value="1"/>
</dbReference>
<dbReference type="EMBL" id="CABWIB010000001">
    <property type="protein sequence ID" value="VWL85146.1"/>
    <property type="molecule type" value="Genomic_DNA"/>
</dbReference>
<dbReference type="GO" id="GO:0006281">
    <property type="term" value="P:DNA repair"/>
    <property type="evidence" value="ECO:0007669"/>
    <property type="project" value="TreeGrafter"/>
</dbReference>
<dbReference type="InterPro" id="IPR023214">
    <property type="entry name" value="HAD_sf"/>
</dbReference>
<keyword evidence="2" id="KW-1185">Reference proteome</keyword>
<dbReference type="PANTHER" id="PTHR43434:SF1">
    <property type="entry name" value="PHOSPHOGLYCOLATE PHOSPHATASE"/>
    <property type="match status" value="1"/>
</dbReference>
<dbReference type="RefSeq" id="WP_156683166.1">
    <property type="nucleotide sequence ID" value="NZ_CABWIB010000001.1"/>
</dbReference>
<dbReference type="SFLD" id="SFLDG01129">
    <property type="entry name" value="C1.5:_HAD__Beta-PGM__Phosphata"/>
    <property type="match status" value="1"/>
</dbReference>
<dbReference type="SFLD" id="SFLDS00003">
    <property type="entry name" value="Haloacid_Dehalogenase"/>
    <property type="match status" value="1"/>
</dbReference>
<reference evidence="1 2" key="1">
    <citation type="submission" date="2019-10" db="EMBL/GenBank/DDBJ databases">
        <authorList>
            <person name="Blom J."/>
        </authorList>
    </citation>
    <scope>NUCLEOTIDE SEQUENCE [LARGE SCALE GENOMIC DNA]</scope>
    <source>
        <strain evidence="1 2">ES3154-GLU</strain>
    </source>
</reference>
<keyword evidence="1" id="KW-0378">Hydrolase</keyword>
<dbReference type="Pfam" id="PF13419">
    <property type="entry name" value="HAD_2"/>
    <property type="match status" value="1"/>
</dbReference>
<dbReference type="InterPro" id="IPR050155">
    <property type="entry name" value="HAD-like_hydrolase_sf"/>
</dbReference>
<gene>
    <name evidence="1" type="ORF">OMES3154_00430</name>
</gene>
<dbReference type="InterPro" id="IPR036412">
    <property type="entry name" value="HAD-like_sf"/>
</dbReference>
<dbReference type="InterPro" id="IPR023198">
    <property type="entry name" value="PGP-like_dom2"/>
</dbReference>
<evidence type="ECO:0000313" key="2">
    <source>
        <dbReference type="Proteomes" id="UP000419017"/>
    </source>
</evidence>
<dbReference type="InterPro" id="IPR041492">
    <property type="entry name" value="HAD_2"/>
</dbReference>
<accession>A0A6I8M6Q4</accession>
<name>A0A6I8M6Q4_9FUSO</name>
<dbReference type="AlphaFoldDB" id="A0A6I8M6Q4"/>
<proteinExistence type="predicted"/>
<organism evidence="1 2">
    <name type="scientific">Oceanivirga miroungae</name>
    <dbReference type="NCBI Taxonomy" id="1130046"/>
    <lineage>
        <taxon>Bacteria</taxon>
        <taxon>Fusobacteriati</taxon>
        <taxon>Fusobacteriota</taxon>
        <taxon>Fusobacteriia</taxon>
        <taxon>Fusobacteriales</taxon>
        <taxon>Leptotrichiaceae</taxon>
        <taxon>Oceanivirga</taxon>
    </lineage>
</organism>
<sequence>MSKKIVIFDLDGTLVDTIPAICRSVNVVLKKHGYNTYDVEKFKDFIGKGFSVLFERINDIQKLELSKEILVDEAIVEYNKDFLSGIYIYPNIDKLLSELEKRNIDIAIVTNKDHDLAVLHSKTILKDFNFKYVFGLKRNISYKGKPDPYYLNEIAKEYDKKDMLFVGDMIVDINTAKNANIDMIYLNHGYGEKNLAKISIDDPLEVLKYLG</sequence>
<evidence type="ECO:0000313" key="1">
    <source>
        <dbReference type="EMBL" id="VWL85146.1"/>
    </source>
</evidence>
<dbReference type="GO" id="GO:0008967">
    <property type="term" value="F:phosphoglycolate phosphatase activity"/>
    <property type="evidence" value="ECO:0007669"/>
    <property type="project" value="TreeGrafter"/>
</dbReference>
<protein>
    <submittedName>
        <fullName evidence="1">HAD-superfamily hydrolase</fullName>
    </submittedName>
</protein>
<dbReference type="InterPro" id="IPR006439">
    <property type="entry name" value="HAD-SF_hydro_IA"/>
</dbReference>
<dbReference type="NCBIfam" id="TIGR01549">
    <property type="entry name" value="HAD-SF-IA-v1"/>
    <property type="match status" value="1"/>
</dbReference>
<dbReference type="SUPFAM" id="SSF56784">
    <property type="entry name" value="HAD-like"/>
    <property type="match status" value="1"/>
</dbReference>